<dbReference type="InterPro" id="IPR007886">
    <property type="entry name" value="AlaDH/PNT_N"/>
</dbReference>
<dbReference type="InterPro" id="IPR024605">
    <property type="entry name" value="NADP_transhyd_a_C"/>
</dbReference>
<dbReference type="Ensembl" id="ENSLLTT00000019138.1">
    <property type="protein sequence ID" value="ENSLLTP00000018448.1"/>
    <property type="gene ID" value="ENSLLTG00000013958.1"/>
</dbReference>
<dbReference type="Gene3D" id="3.40.50.720">
    <property type="entry name" value="NAD(P)-binding Rossmann-like Domain"/>
    <property type="match status" value="2"/>
</dbReference>
<feature type="transmembrane region" description="Helical" evidence="20">
    <location>
        <begin position="829"/>
        <end position="849"/>
    </location>
</feature>
<dbReference type="GO" id="GO:0006740">
    <property type="term" value="P:NADPH regeneration"/>
    <property type="evidence" value="ECO:0007669"/>
    <property type="project" value="TreeGrafter"/>
</dbReference>
<evidence type="ECO:0000256" key="16">
    <source>
        <dbReference type="ARBA" id="ARBA00054910"/>
    </source>
</evidence>
<comment type="similarity">
    <text evidence="2">In the N-terminal section; belongs to the AlaDH/PNT family.</text>
</comment>
<dbReference type="GO" id="GO:0016491">
    <property type="term" value="F:oxidoreductase activity"/>
    <property type="evidence" value="ECO:0007669"/>
    <property type="project" value="InterPro"/>
</dbReference>
<dbReference type="SUPFAM" id="SSF52283">
    <property type="entry name" value="Formate/glycerate dehydrogenase catalytic domain-like"/>
    <property type="match status" value="1"/>
</dbReference>
<dbReference type="PANTHER" id="PTHR10160:SF30">
    <property type="entry name" value="PROTON-TRANSLOCATING NAD(P)(+) TRANSHYDROGENASE"/>
    <property type="match status" value="1"/>
</dbReference>
<keyword evidence="24" id="KW-1185">Reference proteome</keyword>
<dbReference type="FunFam" id="3.40.50.720:FF:000028">
    <property type="entry name" value="NAD(P) transhydrogenase subunit alpha"/>
    <property type="match status" value="1"/>
</dbReference>
<sequence length="1082" mass="114272">MATLARNRGNSLLHFFLSLNVRTFQPSTGPRSFKTFHALWSDQKARGIRYQELMVGIPKEVYKNEKRVSLSPAGVQALVKQGFHVQVEHGAGEEAKFSDDQYIEAGAKIGDVKSVFGSDIVLKVRAPIFNEKLGIHETTLLKEKAVLVSFIYPAQNPDLLEKLAQRKATVLAMDQVPRVTIAQGYDALSSMANIAGYKAVVLAANHFGRFFTGQITAAGKVPPAKMLIIGGGVAGLAAAGAAKSMGAIVRGFDTRPPALEQFKSLGAEPLEVSVAETGEGVGGYAKEMSKEFIEAEMALFAKQCKEVDIVISTALIPGKKAPILITKPMVDSMRDGSVIVDLAAEAGGNVETTHPGELHIHKGVVHIGYTDLPSRMATQASSLYSNNILKLLKAISPSKEYFYFEPKDDFDYGTIDHVIRGTMVMKEGRTIFPAPLPKTLPPAAPVKPKSVQELEAEKEAAISPFRKTMTSAGVYTTGLTSVLGLGLISPNSAFTQMVTTFGLSGIVGYHTVWGVTPALHSPLMSVTNAISGLTAVGGLVLMGGSYLPSNVPQTLALLAAFVSSVNIAGGFLITQRMLDMFKRPTDPPEYNYLYLLPGMVFVGGYGASLLGGYSIEQMMYLGSGLCCVGALAGLSSQSTSRLGNALGMIGVAAGIAATLGSLKPSPEVLAQMSTAMALGGTMGLTIAKRIEISDLPQLVAAFHSLVGLAAVLTCVAEYMIEYPHLDLHPSASVLKTVAYLGTYIGGVTFSGSLVAYGKLQGLLNSAPLLLPGRHYLNAGLLAASVGGMIYFMLDSSYTGGMACLLGVSGLSSIMGVTLTAAIGGADMPVVITVLNSYSGWALCAEGFLLNNNLMTIVGALIGSSGAILSYIMCVAMNRSLPNVILGGYGTTSTAGGKPMEVVGTHTEVGIDQAIEMIKEANSIIITPGWGLCAAKAQYPIADMVKMLNEQGKKVRFGIHPVAGRMPGQLNVLLAEAGVPYDVVLEMDEINEDFPDTDLTLVIGANDTVNSAAQEDPNSIIAGMPVLEVWKSKQVIVMKRTLGVGYAAVDNPIFYKPNTSMLLGDAKKTCDALQGKIRDSFNH</sequence>
<evidence type="ECO:0000256" key="9">
    <source>
        <dbReference type="ARBA" id="ARBA00022967"/>
    </source>
</evidence>
<evidence type="ECO:0000259" key="21">
    <source>
        <dbReference type="SMART" id="SM01002"/>
    </source>
</evidence>
<feature type="transmembrane region" description="Helical" evidence="20">
    <location>
        <begin position="618"/>
        <end position="635"/>
    </location>
</feature>
<evidence type="ECO:0000256" key="17">
    <source>
        <dbReference type="ARBA" id="ARBA00061558"/>
    </source>
</evidence>
<keyword evidence="11" id="KW-0007">Acetylation</keyword>
<dbReference type="Pfam" id="PF02233">
    <property type="entry name" value="PNTB"/>
    <property type="match status" value="1"/>
</dbReference>
<dbReference type="NCBIfam" id="TIGR00561">
    <property type="entry name" value="pntA"/>
    <property type="match status" value="1"/>
</dbReference>
<evidence type="ECO:0000256" key="6">
    <source>
        <dbReference type="ARBA" id="ARBA00022792"/>
    </source>
</evidence>
<keyword evidence="14 20" id="KW-0472">Membrane</keyword>
<evidence type="ECO:0000313" key="23">
    <source>
        <dbReference type="Ensembl" id="ENSLLTP00000018448.1"/>
    </source>
</evidence>
<feature type="transmembrane region" description="Helical" evidence="20">
    <location>
        <begin position="494"/>
        <end position="515"/>
    </location>
</feature>
<evidence type="ECO:0000256" key="5">
    <source>
        <dbReference type="ARBA" id="ARBA00022692"/>
    </source>
</evidence>
<feature type="transmembrane region" description="Helical" evidence="20">
    <location>
        <begin position="740"/>
        <end position="763"/>
    </location>
</feature>
<evidence type="ECO:0000256" key="1">
    <source>
        <dbReference type="ARBA" id="ARBA00004292"/>
    </source>
</evidence>
<proteinExistence type="inferred from homology"/>
<evidence type="ECO:0000313" key="24">
    <source>
        <dbReference type="Proteomes" id="UP000694406"/>
    </source>
</evidence>
<dbReference type="SMART" id="SM01003">
    <property type="entry name" value="AlaDh_PNT_N"/>
    <property type="match status" value="1"/>
</dbReference>
<evidence type="ECO:0000256" key="15">
    <source>
        <dbReference type="ARBA" id="ARBA00048202"/>
    </source>
</evidence>
<comment type="catalytic activity">
    <reaction evidence="15">
        <text>NAD(+) + NADPH + H(+)(in) = NADH + NADP(+) + H(+)(out)</text>
        <dbReference type="Rhea" id="RHEA:47992"/>
        <dbReference type="ChEBI" id="CHEBI:15378"/>
        <dbReference type="ChEBI" id="CHEBI:57540"/>
        <dbReference type="ChEBI" id="CHEBI:57783"/>
        <dbReference type="ChEBI" id="CHEBI:57945"/>
        <dbReference type="ChEBI" id="CHEBI:58349"/>
        <dbReference type="EC" id="7.1.1.1"/>
    </reaction>
</comment>
<keyword evidence="5 20" id="KW-0812">Transmembrane</keyword>
<evidence type="ECO:0000256" key="12">
    <source>
        <dbReference type="ARBA" id="ARBA00023027"/>
    </source>
</evidence>
<dbReference type="Gene3D" id="3.40.50.1220">
    <property type="entry name" value="TPP-binding domain"/>
    <property type="match status" value="1"/>
</dbReference>
<evidence type="ECO:0000256" key="13">
    <source>
        <dbReference type="ARBA" id="ARBA00023128"/>
    </source>
</evidence>
<evidence type="ECO:0000256" key="10">
    <source>
        <dbReference type="ARBA" id="ARBA00022989"/>
    </source>
</evidence>
<dbReference type="InterPro" id="IPR036291">
    <property type="entry name" value="NAD(P)-bd_dom_sf"/>
</dbReference>
<dbReference type="GO" id="GO:0005743">
    <property type="term" value="C:mitochondrial inner membrane"/>
    <property type="evidence" value="ECO:0007669"/>
    <property type="project" value="UniProtKB-SubCell"/>
</dbReference>
<comment type="subcellular location">
    <subcellularLocation>
        <location evidence="1">Mitochondrion inner membrane</location>
        <topology evidence="1">Multi-pass membrane protein</topology>
        <orientation evidence="1">Matrix side</orientation>
    </subcellularLocation>
</comment>
<keyword evidence="10 20" id="KW-1133">Transmembrane helix</keyword>
<evidence type="ECO:0000256" key="19">
    <source>
        <dbReference type="ARBA" id="ARBA00079255"/>
    </source>
</evidence>
<dbReference type="InterPro" id="IPR026255">
    <property type="entry name" value="NADP_transhyd_a"/>
</dbReference>
<dbReference type="SUPFAM" id="SSF52467">
    <property type="entry name" value="DHS-like NAD/FAD-binding domain"/>
    <property type="match status" value="1"/>
</dbReference>
<reference evidence="23" key="2">
    <citation type="submission" date="2025-09" db="UniProtKB">
        <authorList>
            <consortium name="Ensembl"/>
        </authorList>
    </citation>
    <scope>IDENTIFICATION</scope>
</reference>
<dbReference type="InterPro" id="IPR007698">
    <property type="entry name" value="AlaDH/PNT_NAD(H)-bd"/>
</dbReference>
<dbReference type="Pfam" id="PF05222">
    <property type="entry name" value="AlaDh_PNT_N"/>
    <property type="match status" value="1"/>
</dbReference>
<keyword evidence="8" id="KW-0809">Transit peptide</keyword>
<evidence type="ECO:0000256" key="2">
    <source>
        <dbReference type="ARBA" id="ARBA00005624"/>
    </source>
</evidence>
<dbReference type="Proteomes" id="UP000694406">
    <property type="component" value="Unplaced"/>
</dbReference>
<feature type="transmembrane region" description="Helical" evidence="20">
    <location>
        <begin position="775"/>
        <end position="793"/>
    </location>
</feature>
<keyword evidence="12" id="KW-0520">NAD</keyword>
<dbReference type="CDD" id="cd05304">
    <property type="entry name" value="Rubrum_tdh"/>
    <property type="match status" value="1"/>
</dbReference>
<dbReference type="GeneTree" id="ENSGT00390000004624"/>
<dbReference type="SUPFAM" id="SSF51735">
    <property type="entry name" value="NAD(P)-binding Rossmann-fold domains"/>
    <property type="match status" value="1"/>
</dbReference>
<keyword evidence="7" id="KW-0521">NADP</keyword>
<feature type="transmembrane region" description="Helical" evidence="20">
    <location>
        <begin position="553"/>
        <end position="573"/>
    </location>
</feature>
<feature type="transmembrane region" description="Helical" evidence="20">
    <location>
        <begin position="699"/>
        <end position="720"/>
    </location>
</feature>
<dbReference type="InterPro" id="IPR008143">
    <property type="entry name" value="Ala_DH/PNT_CS2"/>
</dbReference>
<dbReference type="PROSITE" id="PS00837">
    <property type="entry name" value="ALADH_PNT_2"/>
    <property type="match status" value="1"/>
</dbReference>
<dbReference type="InterPro" id="IPR029035">
    <property type="entry name" value="DHS-like_NAD/FAD-binding_dom"/>
</dbReference>
<evidence type="ECO:0000259" key="22">
    <source>
        <dbReference type="SMART" id="SM01003"/>
    </source>
</evidence>
<keyword evidence="9" id="KW-1278">Translocase</keyword>
<evidence type="ECO:0000256" key="7">
    <source>
        <dbReference type="ARBA" id="ARBA00022857"/>
    </source>
</evidence>
<accession>A0A8C5SLX7</accession>
<keyword evidence="13" id="KW-0496">Mitochondrion</keyword>
<dbReference type="AlphaFoldDB" id="A0A8C5SLX7"/>
<dbReference type="Pfam" id="PF01262">
    <property type="entry name" value="AlaDh_PNT_C"/>
    <property type="match status" value="1"/>
</dbReference>
<feature type="transmembrane region" description="Helical" evidence="20">
    <location>
        <begin position="593"/>
        <end position="612"/>
    </location>
</feature>
<evidence type="ECO:0000256" key="8">
    <source>
        <dbReference type="ARBA" id="ARBA00022946"/>
    </source>
</evidence>
<dbReference type="SMART" id="SM01002">
    <property type="entry name" value="AlaDh_PNT_C"/>
    <property type="match status" value="1"/>
</dbReference>
<dbReference type="FunFam" id="3.40.50.1220:FF:000002">
    <property type="entry name" value="NAD(P) transhydrogenase subunit beta"/>
    <property type="match status" value="1"/>
</dbReference>
<dbReference type="GO" id="GO:0050661">
    <property type="term" value="F:NADP binding"/>
    <property type="evidence" value="ECO:0007669"/>
    <property type="project" value="TreeGrafter"/>
</dbReference>
<feature type="transmembrane region" description="Helical" evidence="20">
    <location>
        <begin position="799"/>
        <end position="822"/>
    </location>
</feature>
<dbReference type="PANTHER" id="PTHR10160">
    <property type="entry name" value="NAD(P) TRANSHYDROGENASE"/>
    <property type="match status" value="1"/>
</dbReference>
<feature type="transmembrane region" description="Helical" evidence="20">
    <location>
        <begin position="855"/>
        <end position="875"/>
    </location>
</feature>
<evidence type="ECO:0000256" key="11">
    <source>
        <dbReference type="ARBA" id="ARBA00022990"/>
    </source>
</evidence>
<feature type="domain" description="Alanine dehydrogenase/pyridine nucleotide transhydrogenase N-terminal" evidence="22">
    <location>
        <begin position="56"/>
        <end position="195"/>
    </location>
</feature>
<feature type="transmembrane region" description="Helical" evidence="20">
    <location>
        <begin position="527"/>
        <end position="547"/>
    </location>
</feature>
<dbReference type="NCBIfam" id="NF006942">
    <property type="entry name" value="PRK09424.1"/>
    <property type="match status" value="1"/>
</dbReference>
<reference evidence="23" key="1">
    <citation type="submission" date="2025-08" db="UniProtKB">
        <authorList>
            <consortium name="Ensembl"/>
        </authorList>
    </citation>
    <scope>IDENTIFICATION</scope>
</reference>
<feature type="transmembrane region" description="Helical" evidence="20">
    <location>
        <begin position="642"/>
        <end position="662"/>
    </location>
</feature>
<comment type="function">
    <text evidence="16">The transhydrogenation between NADH and NADP is coupled to respiration and ATP hydrolysis and functions as a proton pump across the membrane. May play a role in reactive oxygen species (ROS) detoxification in the adrenal gland.</text>
</comment>
<feature type="domain" description="Alanine dehydrogenase/pyridine nucleotide transhydrogenase NAD(H)-binding" evidence="21">
    <location>
        <begin position="204"/>
        <end position="368"/>
    </location>
</feature>
<keyword evidence="6" id="KW-0999">Mitochondrion inner membrane</keyword>
<dbReference type="Pfam" id="PF12769">
    <property type="entry name" value="PNTB_4TM"/>
    <property type="match status" value="1"/>
</dbReference>
<dbReference type="EC" id="7.1.1.1" evidence="4"/>
<evidence type="ECO:0000256" key="20">
    <source>
        <dbReference type="SAM" id="Phobius"/>
    </source>
</evidence>
<evidence type="ECO:0000256" key="4">
    <source>
        <dbReference type="ARBA" id="ARBA00012943"/>
    </source>
</evidence>
<dbReference type="InterPro" id="IPR034300">
    <property type="entry name" value="PNTB-like"/>
</dbReference>
<name>A0A8C5SLX7_LATLA</name>
<protein>
    <recommendedName>
        <fullName evidence="18">NAD(P) transhydrogenase, mitochondrial</fullName>
        <ecNumber evidence="4">7.1.1.1</ecNumber>
    </recommendedName>
    <alternativeName>
        <fullName evidence="19">Nicotinamide nucleotide transhydrogenase</fullName>
    </alternativeName>
</protein>
<comment type="similarity">
    <text evidence="17">In the C-terminal section; belongs to the PNT beta subunit family.</text>
</comment>
<evidence type="ECO:0000256" key="3">
    <source>
        <dbReference type="ARBA" id="ARBA00011738"/>
    </source>
</evidence>
<evidence type="ECO:0000256" key="14">
    <source>
        <dbReference type="ARBA" id="ARBA00023136"/>
    </source>
</evidence>
<organism evidence="23 24">
    <name type="scientific">Laticauda laticaudata</name>
    <name type="common">Blue-ringed sea krait</name>
    <name type="synonym">Blue-lipped sea krait</name>
    <dbReference type="NCBI Taxonomy" id="8630"/>
    <lineage>
        <taxon>Eukaryota</taxon>
        <taxon>Metazoa</taxon>
        <taxon>Chordata</taxon>
        <taxon>Craniata</taxon>
        <taxon>Vertebrata</taxon>
        <taxon>Euteleostomi</taxon>
        <taxon>Lepidosauria</taxon>
        <taxon>Squamata</taxon>
        <taxon>Bifurcata</taxon>
        <taxon>Unidentata</taxon>
        <taxon>Episquamata</taxon>
        <taxon>Toxicofera</taxon>
        <taxon>Serpentes</taxon>
        <taxon>Colubroidea</taxon>
        <taxon>Elapidae</taxon>
        <taxon>Laticaudinae</taxon>
        <taxon>Laticauda</taxon>
    </lineage>
</organism>
<evidence type="ECO:0000256" key="18">
    <source>
        <dbReference type="ARBA" id="ARBA00074145"/>
    </source>
</evidence>
<dbReference type="GO" id="GO:0008750">
    <property type="term" value="F:proton-translocating NAD(P)+ transhydrogenase activity"/>
    <property type="evidence" value="ECO:0007669"/>
    <property type="project" value="UniProtKB-EC"/>
</dbReference>
<comment type="subunit">
    <text evidence="3">Homodimer.</text>
</comment>